<dbReference type="EMBL" id="BHYM01000049">
    <property type="protein sequence ID" value="GCE42058.1"/>
    <property type="molecule type" value="Genomic_DNA"/>
</dbReference>
<proteinExistence type="predicted"/>
<gene>
    <name evidence="1" type="ORF">Rhow_005717</name>
</gene>
<name>A0A402CEM9_RHOWR</name>
<comment type="caution">
    <text evidence="1">The sequence shown here is derived from an EMBL/GenBank/DDBJ whole genome shotgun (WGS) entry which is preliminary data.</text>
</comment>
<evidence type="ECO:0000313" key="2">
    <source>
        <dbReference type="Proteomes" id="UP000287519"/>
    </source>
</evidence>
<reference evidence="1 2" key="1">
    <citation type="submission" date="2018-11" db="EMBL/GenBank/DDBJ databases">
        <title>Microbial catabolism of amino acid.</title>
        <authorList>
            <person name="Hibi M."/>
            <person name="Ogawa J."/>
        </authorList>
    </citation>
    <scope>NUCLEOTIDE SEQUENCE [LARGE SCALE GENOMIC DNA]</scope>
    <source>
        <strain evidence="1 2">C31-06</strain>
    </source>
</reference>
<dbReference type="AlphaFoldDB" id="A0A402CEM9"/>
<evidence type="ECO:0000313" key="1">
    <source>
        <dbReference type="EMBL" id="GCE42058.1"/>
    </source>
</evidence>
<sequence>MTVSRPESKPHSACQRAYSGVAECESRKIAVTVPAAAMDHPGPPFCLVAKLSRHNAAEIALRSMFD</sequence>
<dbReference type="Proteomes" id="UP000287519">
    <property type="component" value="Unassembled WGS sequence"/>
</dbReference>
<dbReference type="RefSeq" id="WP_225858282.1">
    <property type="nucleotide sequence ID" value="NZ_BHYM01000049.1"/>
</dbReference>
<accession>A0A402CEM9</accession>
<protein>
    <submittedName>
        <fullName evidence="1">Uncharacterized protein</fullName>
    </submittedName>
</protein>
<organism evidence="1 2">
    <name type="scientific">Rhodococcus wratislaviensis</name>
    <name type="common">Tsukamurella wratislaviensis</name>
    <dbReference type="NCBI Taxonomy" id="44752"/>
    <lineage>
        <taxon>Bacteria</taxon>
        <taxon>Bacillati</taxon>
        <taxon>Actinomycetota</taxon>
        <taxon>Actinomycetes</taxon>
        <taxon>Mycobacteriales</taxon>
        <taxon>Nocardiaceae</taxon>
        <taxon>Rhodococcus</taxon>
    </lineage>
</organism>
<keyword evidence="2" id="KW-1185">Reference proteome</keyword>